<accession>A0AAX3T1P4</accession>
<dbReference type="RefSeq" id="WP_277939407.1">
    <property type="nucleotide sequence ID" value="NZ_CP096246.1"/>
</dbReference>
<keyword evidence="2" id="KW-1185">Reference proteome</keyword>
<dbReference type="EMBL" id="CP096246">
    <property type="protein sequence ID" value="WFG97294.1"/>
    <property type="molecule type" value="Genomic_DNA"/>
</dbReference>
<reference evidence="1 2" key="1">
    <citation type="submission" date="2022-04" db="EMBL/GenBank/DDBJ databases">
        <title>Whole genome of Spiroplasma citri.</title>
        <authorList>
            <person name="Khanchezar A."/>
            <person name="Izadpanah K."/>
            <person name="Taghavi M."/>
            <person name="Ghorbani A."/>
            <person name="Beven L."/>
        </authorList>
    </citation>
    <scope>NUCLEOTIDE SEQUENCE [LARGE SCALE GENOMIC DNA]</scope>
    <source>
        <strain evidence="1 2">D4</strain>
    </source>
</reference>
<evidence type="ECO:0000313" key="2">
    <source>
        <dbReference type="Proteomes" id="UP001214629"/>
    </source>
</evidence>
<dbReference type="AlphaFoldDB" id="A0AAX3T1P4"/>
<protein>
    <recommendedName>
        <fullName evidence="3">DNA polymerase IV</fullName>
    </recommendedName>
</protein>
<evidence type="ECO:0000313" key="1">
    <source>
        <dbReference type="EMBL" id="WFG97294.1"/>
    </source>
</evidence>
<proteinExistence type="predicted"/>
<dbReference type="Proteomes" id="UP001214629">
    <property type="component" value="Chromosome"/>
</dbReference>
<gene>
    <name evidence="1" type="ORF">M0C40_04690</name>
</gene>
<sequence length="75" mass="8579">MAIILFEQFWSGQPIRLIGVGLRGIISKYDLKEQLSFESLGTLQPDTVTNKLIKEINKKYRQDVLLTGQKLEEGK</sequence>
<evidence type="ECO:0008006" key="3">
    <source>
        <dbReference type="Google" id="ProtNLM"/>
    </source>
</evidence>
<name>A0AAX3T1P4_SPICI</name>
<organism evidence="1 2">
    <name type="scientific">Spiroplasma citri</name>
    <dbReference type="NCBI Taxonomy" id="2133"/>
    <lineage>
        <taxon>Bacteria</taxon>
        <taxon>Bacillati</taxon>
        <taxon>Mycoplasmatota</taxon>
        <taxon>Mollicutes</taxon>
        <taxon>Entomoplasmatales</taxon>
        <taxon>Spiroplasmataceae</taxon>
        <taxon>Spiroplasma</taxon>
    </lineage>
</organism>